<evidence type="ECO:0000313" key="7">
    <source>
        <dbReference type="EMBL" id="TDM12601.1"/>
    </source>
</evidence>
<evidence type="ECO:0000256" key="4">
    <source>
        <dbReference type="ARBA" id="ARBA00023157"/>
    </source>
</evidence>
<dbReference type="PROSITE" id="PS00194">
    <property type="entry name" value="THIOREDOXIN_1"/>
    <property type="match status" value="1"/>
</dbReference>
<dbReference type="CDD" id="cd02966">
    <property type="entry name" value="TlpA_like_family"/>
    <property type="match status" value="1"/>
</dbReference>
<dbReference type="PANTHER" id="PTHR42852">
    <property type="entry name" value="THIOL:DISULFIDE INTERCHANGE PROTEIN DSBE"/>
    <property type="match status" value="1"/>
</dbReference>
<evidence type="ECO:0000256" key="5">
    <source>
        <dbReference type="ARBA" id="ARBA00023284"/>
    </source>
</evidence>
<gene>
    <name evidence="7" type="ORF">ERX29_03045</name>
</gene>
<evidence type="ECO:0000313" key="8">
    <source>
        <dbReference type="Proteomes" id="UP000294802"/>
    </source>
</evidence>
<dbReference type="InterPro" id="IPR050553">
    <property type="entry name" value="Thioredoxin_ResA/DsbE_sf"/>
</dbReference>
<dbReference type="RefSeq" id="WP_133443211.1">
    <property type="nucleotide sequence ID" value="NZ_SCWB01000003.1"/>
</dbReference>
<keyword evidence="8" id="KW-1185">Reference proteome</keyword>
<dbReference type="EMBL" id="SCWB01000003">
    <property type="protein sequence ID" value="TDM12601.1"/>
    <property type="molecule type" value="Genomic_DNA"/>
</dbReference>
<keyword evidence="4" id="KW-1015">Disulfide bond</keyword>
<comment type="caution">
    <text evidence="7">The sequence shown here is derived from an EMBL/GenBank/DDBJ whole genome shotgun (WGS) entry which is preliminary data.</text>
</comment>
<dbReference type="GO" id="GO:0030313">
    <property type="term" value="C:cell envelope"/>
    <property type="evidence" value="ECO:0007669"/>
    <property type="project" value="UniProtKB-SubCell"/>
</dbReference>
<keyword evidence="3" id="KW-0812">Transmembrane</keyword>
<organism evidence="7 8">
    <name type="scientific">Macrococcus lamae</name>
    <dbReference type="NCBI Taxonomy" id="198484"/>
    <lineage>
        <taxon>Bacteria</taxon>
        <taxon>Bacillati</taxon>
        <taxon>Bacillota</taxon>
        <taxon>Bacilli</taxon>
        <taxon>Bacillales</taxon>
        <taxon>Staphylococcaceae</taxon>
        <taxon>Macrococcus</taxon>
    </lineage>
</organism>
<evidence type="ECO:0000259" key="6">
    <source>
        <dbReference type="PROSITE" id="PS51352"/>
    </source>
</evidence>
<dbReference type="OrthoDB" id="25753at2"/>
<feature type="domain" description="Thioredoxin" evidence="6">
    <location>
        <begin position="40"/>
        <end position="177"/>
    </location>
</feature>
<proteinExistence type="predicted"/>
<name>A0A4R6BWL0_9STAP</name>
<dbReference type="GO" id="GO:0017004">
    <property type="term" value="P:cytochrome complex assembly"/>
    <property type="evidence" value="ECO:0007669"/>
    <property type="project" value="UniProtKB-KW"/>
</dbReference>
<evidence type="ECO:0000256" key="3">
    <source>
        <dbReference type="ARBA" id="ARBA00022968"/>
    </source>
</evidence>
<keyword evidence="5" id="KW-0676">Redox-active center</keyword>
<dbReference type="Proteomes" id="UP000294802">
    <property type="component" value="Unassembled WGS sequence"/>
</dbReference>
<dbReference type="InterPro" id="IPR036249">
    <property type="entry name" value="Thioredoxin-like_sf"/>
</dbReference>
<evidence type="ECO:0000256" key="2">
    <source>
        <dbReference type="ARBA" id="ARBA00022748"/>
    </source>
</evidence>
<dbReference type="InterPro" id="IPR013740">
    <property type="entry name" value="Redoxin"/>
</dbReference>
<evidence type="ECO:0000256" key="1">
    <source>
        <dbReference type="ARBA" id="ARBA00004196"/>
    </source>
</evidence>
<dbReference type="GO" id="GO:0016491">
    <property type="term" value="F:oxidoreductase activity"/>
    <property type="evidence" value="ECO:0007669"/>
    <property type="project" value="InterPro"/>
</dbReference>
<dbReference type="Gene3D" id="3.40.30.10">
    <property type="entry name" value="Glutaredoxin"/>
    <property type="match status" value="1"/>
</dbReference>
<accession>A0A4R6BWL0</accession>
<dbReference type="InterPro" id="IPR017937">
    <property type="entry name" value="Thioredoxin_CS"/>
</dbReference>
<dbReference type="Pfam" id="PF08534">
    <property type="entry name" value="Redoxin"/>
    <property type="match status" value="1"/>
</dbReference>
<keyword evidence="3" id="KW-0735">Signal-anchor</keyword>
<reference evidence="7 8" key="1">
    <citation type="submission" date="2019-01" db="EMBL/GenBank/DDBJ databases">
        <title>Draft genome sequences of the type strains of six Macrococcus species.</title>
        <authorList>
            <person name="Mazhar S."/>
            <person name="Altermann E."/>
            <person name="Hill C."/>
            <person name="Mcauliffe O."/>
        </authorList>
    </citation>
    <scope>NUCLEOTIDE SEQUENCE [LARGE SCALE GENOMIC DNA]</scope>
    <source>
        <strain evidence="7 8">CCM4815</strain>
    </source>
</reference>
<comment type="subcellular location">
    <subcellularLocation>
        <location evidence="1">Cell envelope</location>
    </subcellularLocation>
</comment>
<keyword evidence="2" id="KW-0201">Cytochrome c-type biogenesis</keyword>
<protein>
    <submittedName>
        <fullName evidence="7">TlpA family protein disulfide reductase</fullName>
    </submittedName>
</protein>
<dbReference type="PANTHER" id="PTHR42852:SF6">
    <property type="entry name" value="THIOL:DISULFIDE INTERCHANGE PROTEIN DSBE"/>
    <property type="match status" value="1"/>
</dbReference>
<dbReference type="PROSITE" id="PS51352">
    <property type="entry name" value="THIOREDOXIN_2"/>
    <property type="match status" value="1"/>
</dbReference>
<dbReference type="InterPro" id="IPR013766">
    <property type="entry name" value="Thioredoxin_domain"/>
</dbReference>
<dbReference type="AlphaFoldDB" id="A0A4R6BWL0"/>
<sequence>MKRFIVVLLSAALLLTAGYSVWRVMTFDDQSTSVAGHPHYLNGRNIDQMKVVDKTGQSQVLSKLLTGDINIINFWASWCEPCNREMPELVNYYHQKPNHIQVIGMNIQDEHKNRDAFIKKYHADYPMLTADATVRKQYKINNLPTTLFVDNNGKVLKTYLGEMNEQKLNALIQQIEEGN</sequence>
<dbReference type="SUPFAM" id="SSF52833">
    <property type="entry name" value="Thioredoxin-like"/>
    <property type="match status" value="1"/>
</dbReference>